<accession>A0ACB7Y898</accession>
<gene>
    <name evidence="1" type="ORF">Vadar_021596</name>
</gene>
<proteinExistence type="predicted"/>
<comment type="caution">
    <text evidence="1">The sequence shown here is derived from an EMBL/GenBank/DDBJ whole genome shotgun (WGS) entry which is preliminary data.</text>
</comment>
<evidence type="ECO:0000313" key="2">
    <source>
        <dbReference type="Proteomes" id="UP000828048"/>
    </source>
</evidence>
<protein>
    <submittedName>
        <fullName evidence="1">Uncharacterized protein</fullName>
    </submittedName>
</protein>
<reference evidence="1 2" key="1">
    <citation type="journal article" date="2021" name="Hortic Res">
        <title>High-quality reference genome and annotation aids understanding of berry development for evergreen blueberry (Vaccinium darrowii).</title>
        <authorList>
            <person name="Yu J."/>
            <person name="Hulse-Kemp A.M."/>
            <person name="Babiker E."/>
            <person name="Staton M."/>
        </authorList>
    </citation>
    <scope>NUCLEOTIDE SEQUENCE [LARGE SCALE GENOMIC DNA]</scope>
    <source>
        <strain evidence="2">cv. NJ 8807/NJ 8810</strain>
        <tissue evidence="1">Young leaf</tissue>
    </source>
</reference>
<name>A0ACB7Y898_9ERIC</name>
<organism evidence="1 2">
    <name type="scientific">Vaccinium darrowii</name>
    <dbReference type="NCBI Taxonomy" id="229202"/>
    <lineage>
        <taxon>Eukaryota</taxon>
        <taxon>Viridiplantae</taxon>
        <taxon>Streptophyta</taxon>
        <taxon>Embryophyta</taxon>
        <taxon>Tracheophyta</taxon>
        <taxon>Spermatophyta</taxon>
        <taxon>Magnoliopsida</taxon>
        <taxon>eudicotyledons</taxon>
        <taxon>Gunneridae</taxon>
        <taxon>Pentapetalae</taxon>
        <taxon>asterids</taxon>
        <taxon>Ericales</taxon>
        <taxon>Ericaceae</taxon>
        <taxon>Vaccinioideae</taxon>
        <taxon>Vaccinieae</taxon>
        <taxon>Vaccinium</taxon>
    </lineage>
</organism>
<keyword evidence="2" id="KW-1185">Reference proteome</keyword>
<dbReference type="EMBL" id="CM037157">
    <property type="protein sequence ID" value="KAH7849695.1"/>
    <property type="molecule type" value="Genomic_DNA"/>
</dbReference>
<evidence type="ECO:0000313" key="1">
    <source>
        <dbReference type="EMBL" id="KAH7849695.1"/>
    </source>
</evidence>
<dbReference type="Proteomes" id="UP000828048">
    <property type="component" value="Chromosome 7"/>
</dbReference>
<sequence>MPPAPPRVYKVDSSNFKQLVQKLTAAPEFQPRRLKSITPPPLTSPSTSKTVDAGKQSTSTGLELLPPPVAGTEVPVSMREKRKIIQPAWKQTDGLASTKASLMGFSISPLSLKSHLWWSFPLLSPGTISSMEQGAVIL</sequence>